<name>A0A7H9BL96_9NEIS</name>
<reference evidence="3 4" key="1">
    <citation type="submission" date="2020-07" db="EMBL/GenBank/DDBJ databases">
        <title>Complete genome sequence of Chitinibacter sp. 2T18.</title>
        <authorList>
            <person name="Bae J.-W."/>
            <person name="Choi J.-W."/>
        </authorList>
    </citation>
    <scope>NUCLEOTIDE SEQUENCE [LARGE SCALE GENOMIC DNA]</scope>
    <source>
        <strain evidence="3 4">2T18</strain>
    </source>
</reference>
<dbReference type="KEGG" id="chiz:HQ393_15030"/>
<feature type="signal peptide" evidence="2">
    <location>
        <begin position="1"/>
        <end position="20"/>
    </location>
</feature>
<keyword evidence="1 2" id="KW-0732">Signal</keyword>
<dbReference type="GO" id="GO:0015772">
    <property type="term" value="P:oligosaccharide transport"/>
    <property type="evidence" value="ECO:0007669"/>
    <property type="project" value="TreeGrafter"/>
</dbReference>
<evidence type="ECO:0000256" key="2">
    <source>
        <dbReference type="SAM" id="SignalP"/>
    </source>
</evidence>
<dbReference type="Proteomes" id="UP000509597">
    <property type="component" value="Chromosome"/>
</dbReference>
<dbReference type="InterPro" id="IPR053713">
    <property type="entry name" value="Bact_OM_Channel_sf"/>
</dbReference>
<dbReference type="RefSeq" id="WP_179356085.1">
    <property type="nucleotide sequence ID" value="NZ_CP058627.1"/>
</dbReference>
<dbReference type="AlphaFoldDB" id="A0A7H9BL96"/>
<evidence type="ECO:0000313" key="3">
    <source>
        <dbReference type="EMBL" id="QLG89450.1"/>
    </source>
</evidence>
<sequence>MTKKYLLIALLGAYALNANAASVDVRGQYKTGSEKYESRILLANDFANGIGASAEYTINNTSKAGEGIDQAIWDNTELGLWYKYKLNDTVTILPSLWYQNTKTKGDFYKVGLQGNWAFAPSWRFDARVRYEYRQQESKDLHKHLDNDSTTRTDLWLRKSISSEVDAYYNFRWDYKLNDYVYADKSHNYIEHNVGVSYKVNNTIKPYLEVGYLGEALNPQKKLEDDWRIRVGAAVSF</sequence>
<gene>
    <name evidence="3" type="ORF">HQ393_15030</name>
</gene>
<dbReference type="PANTHER" id="PTHR38105:SF5">
    <property type="entry name" value="OUTER MEMBRANE PROTEIN"/>
    <property type="match status" value="1"/>
</dbReference>
<dbReference type="SUPFAM" id="SSF56935">
    <property type="entry name" value="Porins"/>
    <property type="match status" value="1"/>
</dbReference>
<dbReference type="PANTHER" id="PTHR38105">
    <property type="entry name" value="OUTER MEMBRANE PROTEIN-RELATED-RELATED"/>
    <property type="match status" value="1"/>
</dbReference>
<dbReference type="Gene3D" id="2.40.160.40">
    <property type="entry name" value="monomeric porin ompg"/>
    <property type="match status" value="1"/>
</dbReference>
<evidence type="ECO:0008006" key="5">
    <source>
        <dbReference type="Google" id="ProtNLM"/>
    </source>
</evidence>
<dbReference type="GO" id="GO:0009279">
    <property type="term" value="C:cell outer membrane"/>
    <property type="evidence" value="ECO:0007669"/>
    <property type="project" value="TreeGrafter"/>
</dbReference>
<dbReference type="Pfam" id="PF06178">
    <property type="entry name" value="KdgM"/>
    <property type="match status" value="1"/>
</dbReference>
<evidence type="ECO:0000256" key="1">
    <source>
        <dbReference type="ARBA" id="ARBA00022729"/>
    </source>
</evidence>
<evidence type="ECO:0000313" key="4">
    <source>
        <dbReference type="Proteomes" id="UP000509597"/>
    </source>
</evidence>
<dbReference type="GO" id="GO:0015288">
    <property type="term" value="F:porin activity"/>
    <property type="evidence" value="ECO:0007669"/>
    <property type="project" value="TreeGrafter"/>
</dbReference>
<accession>A0A7H9BL96</accession>
<dbReference type="EMBL" id="CP058627">
    <property type="protein sequence ID" value="QLG89450.1"/>
    <property type="molecule type" value="Genomic_DNA"/>
</dbReference>
<organism evidence="3 4">
    <name type="scientific">Chitinibacter bivalviorum</name>
    <dbReference type="NCBI Taxonomy" id="2739434"/>
    <lineage>
        <taxon>Bacteria</taxon>
        <taxon>Pseudomonadati</taxon>
        <taxon>Pseudomonadota</taxon>
        <taxon>Betaproteobacteria</taxon>
        <taxon>Neisseriales</taxon>
        <taxon>Chitinibacteraceae</taxon>
        <taxon>Chitinibacter</taxon>
    </lineage>
</organism>
<feature type="chain" id="PRO_5028935363" description="N-acetylneuraminic acid outer membrane channel protein NanC" evidence="2">
    <location>
        <begin position="21"/>
        <end position="236"/>
    </location>
</feature>
<dbReference type="InterPro" id="IPR009331">
    <property type="entry name" value="Oligogalacturonate-sp_porin"/>
</dbReference>
<keyword evidence="4" id="KW-1185">Reference proteome</keyword>
<proteinExistence type="predicted"/>
<protein>
    <recommendedName>
        <fullName evidence="5">N-acetylneuraminic acid outer membrane channel protein NanC</fullName>
    </recommendedName>
</protein>